<sequence length="148" mass="16805">MLSRSAPPSMHEVFENTVRFEETDAQGIVFYGNYATYQDESFNEYMEAIGFPFDAVDEREWDAHVVDVALRYRKPATFRDRLTNSLRVTRIGDSSIEFAYECRNADGELLADGSVTHVVVDESGSPMRVPDELRNAIVAFQDEPPELS</sequence>
<evidence type="ECO:0000256" key="2">
    <source>
        <dbReference type="ARBA" id="ARBA00022801"/>
    </source>
</evidence>
<dbReference type="EMBL" id="QKNX01000006">
    <property type="protein sequence ID" value="TKR24913.1"/>
    <property type="molecule type" value="Genomic_DNA"/>
</dbReference>
<dbReference type="AlphaFoldDB" id="A0A4V5ZNE2"/>
<reference evidence="3 4" key="1">
    <citation type="submission" date="2019-04" db="EMBL/GenBank/DDBJ databases">
        <title>Natronomonas sp. F20-122 a newhaloarchaeon isolated from a saline saltern of Isla Bacuta, Huelva, Spain.</title>
        <authorList>
            <person name="Duran-Viseras A."/>
            <person name="Sanchez-Porro C."/>
            <person name="Ventosa A."/>
        </authorList>
    </citation>
    <scope>NUCLEOTIDE SEQUENCE [LARGE SCALE GENOMIC DNA]</scope>
    <source>
        <strain evidence="3 4">F20-122</strain>
    </source>
</reference>
<dbReference type="SUPFAM" id="SSF54637">
    <property type="entry name" value="Thioesterase/thiol ester dehydrase-isomerase"/>
    <property type="match status" value="1"/>
</dbReference>
<dbReference type="Gene3D" id="3.10.129.10">
    <property type="entry name" value="Hotdog Thioesterase"/>
    <property type="match status" value="1"/>
</dbReference>
<dbReference type="InterPro" id="IPR029069">
    <property type="entry name" value="HotDog_dom_sf"/>
</dbReference>
<dbReference type="PIRSF" id="PIRSF003230">
    <property type="entry name" value="YbgC"/>
    <property type="match status" value="1"/>
</dbReference>
<dbReference type="Pfam" id="PF13279">
    <property type="entry name" value="4HBT_2"/>
    <property type="match status" value="1"/>
</dbReference>
<keyword evidence="2" id="KW-0378">Hydrolase</keyword>
<dbReference type="OrthoDB" id="42004at2157"/>
<evidence type="ECO:0000313" key="4">
    <source>
        <dbReference type="Proteomes" id="UP000308037"/>
    </source>
</evidence>
<dbReference type="PANTHER" id="PTHR31793">
    <property type="entry name" value="4-HYDROXYBENZOYL-COA THIOESTERASE FAMILY MEMBER"/>
    <property type="match status" value="1"/>
</dbReference>
<evidence type="ECO:0000256" key="1">
    <source>
        <dbReference type="ARBA" id="ARBA00005953"/>
    </source>
</evidence>
<dbReference type="Proteomes" id="UP000308037">
    <property type="component" value="Unassembled WGS sequence"/>
</dbReference>
<comment type="similarity">
    <text evidence="1">Belongs to the 4-hydroxybenzoyl-CoA thioesterase family.</text>
</comment>
<dbReference type="GO" id="GO:0047617">
    <property type="term" value="F:fatty acyl-CoA hydrolase activity"/>
    <property type="evidence" value="ECO:0007669"/>
    <property type="project" value="TreeGrafter"/>
</dbReference>
<keyword evidence="4" id="KW-1185">Reference proteome</keyword>
<accession>A0A4V5ZNE2</accession>
<evidence type="ECO:0000313" key="3">
    <source>
        <dbReference type="EMBL" id="TKR24913.1"/>
    </source>
</evidence>
<protein>
    <submittedName>
        <fullName evidence="3">Acyl-CoA thioesterase</fullName>
    </submittedName>
</protein>
<dbReference type="InterPro" id="IPR006684">
    <property type="entry name" value="YbgC/YbaW"/>
</dbReference>
<dbReference type="PANTHER" id="PTHR31793:SF27">
    <property type="entry name" value="NOVEL THIOESTERASE SUPERFAMILY DOMAIN AND SAPOSIN A-TYPE DOMAIN CONTAINING PROTEIN (0610012H03RIK)"/>
    <property type="match status" value="1"/>
</dbReference>
<dbReference type="CDD" id="cd00586">
    <property type="entry name" value="4HBT"/>
    <property type="match status" value="1"/>
</dbReference>
<name>A0A4V5ZNE2_9EURY</name>
<proteinExistence type="inferred from homology"/>
<dbReference type="InterPro" id="IPR050563">
    <property type="entry name" value="4-hydroxybenzoyl-CoA_TE"/>
</dbReference>
<gene>
    <name evidence="3" type="ORF">DM868_13360</name>
</gene>
<comment type="caution">
    <text evidence="3">The sequence shown here is derived from an EMBL/GenBank/DDBJ whole genome shotgun (WGS) entry which is preliminary data.</text>
</comment>
<organism evidence="3 4">
    <name type="scientific">Natronomonas salsuginis</name>
    <dbReference type="NCBI Taxonomy" id="2217661"/>
    <lineage>
        <taxon>Archaea</taxon>
        <taxon>Methanobacteriati</taxon>
        <taxon>Methanobacteriota</taxon>
        <taxon>Stenosarchaea group</taxon>
        <taxon>Halobacteria</taxon>
        <taxon>Halobacteriales</taxon>
        <taxon>Natronomonadaceae</taxon>
        <taxon>Natronomonas</taxon>
    </lineage>
</organism>